<dbReference type="RefSeq" id="WP_248413788.1">
    <property type="nucleotide sequence ID" value="NZ_JALPQF010000019.1"/>
</dbReference>
<dbReference type="SUPFAM" id="SSF56349">
    <property type="entry name" value="DNA breaking-rejoining enzymes"/>
    <property type="match status" value="1"/>
</dbReference>
<dbReference type="Gene3D" id="3.30.66.10">
    <property type="entry name" value="DNA topoisomerase I domain"/>
    <property type="match status" value="1"/>
</dbReference>
<feature type="domain" description="DNA topoisomerase I catalytic core eukaryotic-type" evidence="7">
    <location>
        <begin position="107"/>
        <end position="315"/>
    </location>
</feature>
<dbReference type="InterPro" id="IPR001631">
    <property type="entry name" value="TopoI"/>
</dbReference>
<keyword evidence="10" id="KW-1185">Reference proteome</keyword>
<dbReference type="PROSITE" id="PS52038">
    <property type="entry name" value="TOPO_IB_2"/>
    <property type="match status" value="1"/>
</dbReference>
<feature type="domain" description="DNA topoisomerase IB N-terminal" evidence="8">
    <location>
        <begin position="46"/>
        <end position="92"/>
    </location>
</feature>
<keyword evidence="5" id="KW-0238">DNA-binding</keyword>
<evidence type="ECO:0000256" key="3">
    <source>
        <dbReference type="ARBA" id="ARBA00012891"/>
    </source>
</evidence>
<dbReference type="Pfam" id="PF21338">
    <property type="entry name" value="Top1B_N_bact"/>
    <property type="match status" value="1"/>
</dbReference>
<dbReference type="InterPro" id="IPR035447">
    <property type="entry name" value="DNA_topo_I_N_sf"/>
</dbReference>
<dbReference type="PRINTS" id="PR00416">
    <property type="entry name" value="EUTPISMRASEI"/>
</dbReference>
<comment type="catalytic activity">
    <reaction evidence="1">
        <text>ATP-independent breakage of single-stranded DNA, followed by passage and rejoining.</text>
        <dbReference type="EC" id="5.6.2.1"/>
    </reaction>
</comment>
<reference evidence="9" key="1">
    <citation type="submission" date="2022-04" db="EMBL/GenBank/DDBJ databases">
        <authorList>
            <person name="Ren T."/>
        </authorList>
    </citation>
    <scope>NUCLEOTIDE SEQUENCE</scope>
    <source>
        <strain evidence="9">F63249</strain>
    </source>
</reference>
<evidence type="ECO:0000259" key="7">
    <source>
        <dbReference type="Pfam" id="PF01028"/>
    </source>
</evidence>
<dbReference type="Pfam" id="PF01028">
    <property type="entry name" value="Topoisom_I"/>
    <property type="match status" value="1"/>
</dbReference>
<dbReference type="EMBL" id="JALPQF010000019">
    <property type="protein sequence ID" value="MCK8482052.1"/>
    <property type="molecule type" value="Genomic_DNA"/>
</dbReference>
<name>A0ABT0HCZ4_9FLAO</name>
<dbReference type="Gene3D" id="3.90.15.10">
    <property type="entry name" value="Topoisomerase I, Chain A, domain 3"/>
    <property type="match status" value="1"/>
</dbReference>
<evidence type="ECO:0000256" key="1">
    <source>
        <dbReference type="ARBA" id="ARBA00000213"/>
    </source>
</evidence>
<evidence type="ECO:0000256" key="6">
    <source>
        <dbReference type="ARBA" id="ARBA00023235"/>
    </source>
</evidence>
<dbReference type="InterPro" id="IPR011010">
    <property type="entry name" value="DNA_brk_join_enz"/>
</dbReference>
<evidence type="ECO:0000313" key="10">
    <source>
        <dbReference type="Proteomes" id="UP001203687"/>
    </source>
</evidence>
<keyword evidence="6" id="KW-0413">Isomerase</keyword>
<dbReference type="InterPro" id="IPR049331">
    <property type="entry name" value="Top1B_N_bact"/>
</dbReference>
<dbReference type="EC" id="5.6.2.1" evidence="3"/>
<evidence type="ECO:0000256" key="4">
    <source>
        <dbReference type="ARBA" id="ARBA00023029"/>
    </source>
</evidence>
<evidence type="ECO:0000256" key="2">
    <source>
        <dbReference type="ARBA" id="ARBA00006645"/>
    </source>
</evidence>
<accession>A0ABT0HCZ4</accession>
<keyword evidence="4" id="KW-0799">Topoisomerase</keyword>
<sequence>MAERRLTASLLKRIDKNPESAIETLDLVYVNPQQLAISRKKRGKFFDYFYKGKPLSKKEDLDRIKSLVIPPAWENVRISTLHNGHLQAVGRDAKSRKQYRYHPKWSKIKNQTKFFKMAEFGEALPLIRDRVEKDIIQSSWTKSKVLALVIKLMEETHIRIGNAYYAKKNKTYGLTTLRNKHVHLYKDKLKFQFTGKKGKAHNITLKNKKLVQLVSKCEEIPGWELFQFYDSYGEKHSVDSTMVNEYLQEITGQSFSAKDFRTWSASVIFFESLMDYDRPVSDKDIKKNILSAFDVTAKALGNTRNVCRKYYVHPILVTSYEDNTLHDIFTKIETNPKISSHLTPTESSVLDLIKNYKPRI</sequence>
<dbReference type="SUPFAM" id="SSF55869">
    <property type="entry name" value="DNA topoisomerase I domain"/>
    <property type="match status" value="1"/>
</dbReference>
<dbReference type="InterPro" id="IPR014711">
    <property type="entry name" value="TopoI_cat_a-hlx-sub_euk"/>
</dbReference>
<protein>
    <recommendedName>
        <fullName evidence="3">DNA topoisomerase</fullName>
        <ecNumber evidence="3">5.6.2.1</ecNumber>
    </recommendedName>
</protein>
<dbReference type="InterPro" id="IPR013500">
    <property type="entry name" value="TopoI_cat_euk"/>
</dbReference>
<comment type="similarity">
    <text evidence="2">Belongs to the type IB topoisomerase family.</text>
</comment>
<dbReference type="Proteomes" id="UP001203687">
    <property type="component" value="Unassembled WGS sequence"/>
</dbReference>
<evidence type="ECO:0000256" key="5">
    <source>
        <dbReference type="ARBA" id="ARBA00023125"/>
    </source>
</evidence>
<dbReference type="Gene3D" id="1.10.132.120">
    <property type="match status" value="1"/>
</dbReference>
<comment type="caution">
    <text evidence="9">The sequence shown here is derived from an EMBL/GenBank/DDBJ whole genome shotgun (WGS) entry which is preliminary data.</text>
</comment>
<organism evidence="9 10">
    <name type="scientific">Psychroserpens algicola</name>
    <dbReference type="NCBI Taxonomy" id="1719034"/>
    <lineage>
        <taxon>Bacteria</taxon>
        <taxon>Pseudomonadati</taxon>
        <taxon>Bacteroidota</taxon>
        <taxon>Flavobacteriia</taxon>
        <taxon>Flavobacteriales</taxon>
        <taxon>Flavobacteriaceae</taxon>
        <taxon>Psychroserpens</taxon>
    </lineage>
</organism>
<evidence type="ECO:0000313" key="9">
    <source>
        <dbReference type="EMBL" id="MCK8482052.1"/>
    </source>
</evidence>
<gene>
    <name evidence="9" type="ORF">MUY34_15560</name>
</gene>
<evidence type="ECO:0000259" key="8">
    <source>
        <dbReference type="Pfam" id="PF21338"/>
    </source>
</evidence>
<proteinExistence type="inferred from homology"/>